<evidence type="ECO:0000259" key="1">
    <source>
        <dbReference type="Pfam" id="PF05699"/>
    </source>
</evidence>
<sequence>MSQGKKRSYKEAFLQWGFTKFVDKSVEKPQCVLCNKVLTTESMKPSKLKEHFERSHSQFAEKDIAFFKRKEYALKNARMDSSGYFFKSTEAGLEASYCIALRIAKNKKPHTIGENLIKPCILDAVKLVLGEQHVEKINKISLSNNTIKNRIEDMSKNILDTVLNEIKSSPFFALQLDESTDVASCSQLLAYARYIKGDDLKEEYLFSESLSTTTRGEDVFRTVKNFIDENELQWSKLIGVCTDGAPAMLGIHSGFQTLMKEVAPFTLFTHCIIHRYALAMKTLPPDLMDTFTHVVKIVNYIRSSATNTRIFKDLCNEMGGKFDVLLFHTEVRWLSRGKVLHRVLELREEIALFLERKKSGKVKEKEFHAQITDNVFISKLAYLADFFGEINTLNLSLQGNMTNILTAQDKVASFLRKLQLYQRRIDVEDISMFPELTMVLDERNEKCSFTDQIALHLLSVVDSISKYFPDLKNRQVNAWVLRPFSVDENVFPDTEIETKSQFLGLRENNTQKIDFENTQLATFWRKIGGEYPLLSEKALKILIPFSTTYRCESGFSTMVTMKTKARNRLNLEHDLRCALAETEPNIKEIVRKKQYQPSH</sequence>
<organism evidence="2 3">
    <name type="scientific">Sipha flava</name>
    <name type="common">yellow sugarcane aphid</name>
    <dbReference type="NCBI Taxonomy" id="143950"/>
    <lineage>
        <taxon>Eukaryota</taxon>
        <taxon>Metazoa</taxon>
        <taxon>Ecdysozoa</taxon>
        <taxon>Arthropoda</taxon>
        <taxon>Hexapoda</taxon>
        <taxon>Insecta</taxon>
        <taxon>Pterygota</taxon>
        <taxon>Neoptera</taxon>
        <taxon>Paraneoptera</taxon>
        <taxon>Hemiptera</taxon>
        <taxon>Sternorrhyncha</taxon>
        <taxon>Aphidomorpha</taxon>
        <taxon>Aphidoidea</taxon>
        <taxon>Aphididae</taxon>
        <taxon>Sipha</taxon>
    </lineage>
</organism>
<dbReference type="Proteomes" id="UP000694846">
    <property type="component" value="Unplaced"/>
</dbReference>
<dbReference type="SUPFAM" id="SSF53098">
    <property type="entry name" value="Ribonuclease H-like"/>
    <property type="match status" value="1"/>
</dbReference>
<protein>
    <submittedName>
        <fullName evidence="3">Zinc finger BED domain-containing protein 5-like</fullName>
    </submittedName>
</protein>
<keyword evidence="2" id="KW-1185">Reference proteome</keyword>
<feature type="domain" description="HAT C-terminal dimerisation" evidence="1">
    <location>
        <begin position="517"/>
        <end position="578"/>
    </location>
</feature>
<dbReference type="RefSeq" id="XP_025405872.1">
    <property type="nucleotide sequence ID" value="XM_025550087.1"/>
</dbReference>
<dbReference type="InterPro" id="IPR008906">
    <property type="entry name" value="HATC_C_dom"/>
</dbReference>
<dbReference type="GO" id="GO:0046983">
    <property type="term" value="F:protein dimerization activity"/>
    <property type="evidence" value="ECO:0007669"/>
    <property type="project" value="InterPro"/>
</dbReference>
<evidence type="ECO:0000313" key="3">
    <source>
        <dbReference type="RefSeq" id="XP_025405872.1"/>
    </source>
</evidence>
<proteinExistence type="predicted"/>
<dbReference type="GeneID" id="112680090"/>
<name>A0A8B8F6C6_9HEMI</name>
<dbReference type="AlphaFoldDB" id="A0A8B8F6C6"/>
<dbReference type="PANTHER" id="PTHR45913">
    <property type="entry name" value="EPM2A-INTERACTING PROTEIN 1"/>
    <property type="match status" value="1"/>
</dbReference>
<dbReference type="InterPro" id="IPR012337">
    <property type="entry name" value="RNaseH-like_sf"/>
</dbReference>
<dbReference type="Pfam" id="PF05699">
    <property type="entry name" value="Dimer_Tnp_hAT"/>
    <property type="match status" value="1"/>
</dbReference>
<evidence type="ECO:0000313" key="2">
    <source>
        <dbReference type="Proteomes" id="UP000694846"/>
    </source>
</evidence>
<reference evidence="3" key="1">
    <citation type="submission" date="2025-08" db="UniProtKB">
        <authorList>
            <consortium name="RefSeq"/>
        </authorList>
    </citation>
    <scope>IDENTIFICATION</scope>
    <source>
        <tissue evidence="3">Whole body</tissue>
    </source>
</reference>
<gene>
    <name evidence="3" type="primary">LOC112680090</name>
</gene>
<dbReference type="PANTHER" id="PTHR45913:SF22">
    <property type="entry name" value="SCAN BOX DOMAIN-CONTAINING PROTEIN"/>
    <property type="match status" value="1"/>
</dbReference>
<dbReference type="OrthoDB" id="6580598at2759"/>
<accession>A0A8B8F6C6</accession>